<dbReference type="Proteomes" id="UP000231383">
    <property type="component" value="Unassembled WGS sequence"/>
</dbReference>
<keyword evidence="1" id="KW-1133">Transmembrane helix</keyword>
<evidence type="ECO:0000313" key="2">
    <source>
        <dbReference type="EMBL" id="PJC34113.1"/>
    </source>
</evidence>
<keyword evidence="1" id="KW-0472">Membrane</keyword>
<proteinExistence type="predicted"/>
<reference evidence="3" key="1">
    <citation type="submission" date="2017-09" db="EMBL/GenBank/DDBJ databases">
        <title>Depth-based differentiation of microbial function through sediment-hosted aquifers and enrichment of novel symbionts in the deep terrestrial subsurface.</title>
        <authorList>
            <person name="Probst A.J."/>
            <person name="Ladd B."/>
            <person name="Jarett J.K."/>
            <person name="Geller-Mcgrath D.E."/>
            <person name="Sieber C.M.K."/>
            <person name="Emerson J.B."/>
            <person name="Anantharaman K."/>
            <person name="Thomas B.C."/>
            <person name="Malmstrom R."/>
            <person name="Stieglmeier M."/>
            <person name="Klingl A."/>
            <person name="Woyke T."/>
            <person name="Ryan C.M."/>
            <person name="Banfield J.F."/>
        </authorList>
    </citation>
    <scope>NUCLEOTIDE SEQUENCE [LARGE SCALE GENOMIC DNA]</scope>
</reference>
<dbReference type="SUPFAM" id="SSF54523">
    <property type="entry name" value="Pili subunits"/>
    <property type="match status" value="1"/>
</dbReference>
<sequence length="236" mass="25595">MSNRFGFTLFEMIVVIAIIGILSTMGFATYTNVKKNTRASRIAVDFQQMKLGWELWRNASNLSYPDESAGTNPDVTCFTEPSIDQTVVQPYLGDIYRDPWGVRYSYDNDGDNFADGGDIDAGVNIVMRWCAGNGARYIKFAPSIDQTIDGGDGASAGKVRWTTDPEEDGGIIYALQTPPHIDISVTLAPTSAPTPVGSCKTTDEICENVNQQTVGTCCPGLTCQAITFDGTKRCAN</sequence>
<feature type="transmembrane region" description="Helical" evidence="1">
    <location>
        <begin position="12"/>
        <end position="33"/>
    </location>
</feature>
<evidence type="ECO:0008006" key="4">
    <source>
        <dbReference type="Google" id="ProtNLM"/>
    </source>
</evidence>
<accession>A0A2M8F481</accession>
<dbReference type="AlphaFoldDB" id="A0A2M8F481"/>
<dbReference type="NCBIfam" id="TIGR02532">
    <property type="entry name" value="IV_pilin_GFxxxE"/>
    <property type="match status" value="1"/>
</dbReference>
<organism evidence="2 3">
    <name type="scientific">Candidatus Roizmanbacteria bacterium CG_4_9_14_0_2_um_filter_39_13</name>
    <dbReference type="NCBI Taxonomy" id="1974839"/>
    <lineage>
        <taxon>Bacteria</taxon>
        <taxon>Candidatus Roizmaniibacteriota</taxon>
    </lineage>
</organism>
<dbReference type="EMBL" id="PFSC01000011">
    <property type="protein sequence ID" value="PJC34113.1"/>
    <property type="molecule type" value="Genomic_DNA"/>
</dbReference>
<dbReference type="InterPro" id="IPR045584">
    <property type="entry name" value="Pilin-like"/>
</dbReference>
<gene>
    <name evidence="2" type="ORF">CO051_00395</name>
</gene>
<name>A0A2M8F481_9BACT</name>
<dbReference type="InterPro" id="IPR012902">
    <property type="entry name" value="N_methyl_site"/>
</dbReference>
<dbReference type="Pfam" id="PF07963">
    <property type="entry name" value="N_methyl"/>
    <property type="match status" value="1"/>
</dbReference>
<dbReference type="Gene3D" id="3.30.700.10">
    <property type="entry name" value="Glycoprotein, Type 4 Pilin"/>
    <property type="match status" value="1"/>
</dbReference>
<evidence type="ECO:0000313" key="3">
    <source>
        <dbReference type="Proteomes" id="UP000231383"/>
    </source>
</evidence>
<evidence type="ECO:0000256" key="1">
    <source>
        <dbReference type="SAM" id="Phobius"/>
    </source>
</evidence>
<protein>
    <recommendedName>
        <fullName evidence="4">Type II secretion system protein GspG C-terminal domain-containing protein</fullName>
    </recommendedName>
</protein>
<comment type="caution">
    <text evidence="2">The sequence shown here is derived from an EMBL/GenBank/DDBJ whole genome shotgun (WGS) entry which is preliminary data.</text>
</comment>
<keyword evidence="1" id="KW-0812">Transmembrane</keyword>